<protein>
    <submittedName>
        <fullName evidence="1">Uncharacterized protein</fullName>
    </submittedName>
</protein>
<evidence type="ECO:0000313" key="1">
    <source>
        <dbReference type="EMBL" id="CAD7394354.1"/>
    </source>
</evidence>
<accession>A0A7R9GTG1</accession>
<reference evidence="1" key="1">
    <citation type="submission" date="2020-11" db="EMBL/GenBank/DDBJ databases">
        <authorList>
            <person name="Tran Van P."/>
        </authorList>
    </citation>
    <scope>NUCLEOTIDE SEQUENCE</scope>
</reference>
<proteinExistence type="predicted"/>
<dbReference type="AlphaFoldDB" id="A0A7R9GTG1"/>
<gene>
    <name evidence="1" type="ORF">TCEB3V08_LOCUS2280</name>
</gene>
<sequence>MEERYNTNGTSEMDCSDSIKDSHKRKHIDCEEECPASSQDPPTLHVWNMIVSPLRILFENREISHRDLKALIDSLAIACKDSVETFVPPHKGVSKEVYLLWEDQYNNFNIWLLGRLFYVFGCESLSDLHNMSTEAQLTVLRVLETHNQDMFERVLNEYFLCLEDLMECQESNVDYDTSEIKLMRFEPNHEVQCAYIDLTQISVSVRSEATCMVLQGHIIQLFVRFPDTPFPLYNDNTLTSEALSQYSMIFPFPSPN</sequence>
<organism evidence="1">
    <name type="scientific">Timema cristinae</name>
    <name type="common">Walking stick</name>
    <dbReference type="NCBI Taxonomy" id="61476"/>
    <lineage>
        <taxon>Eukaryota</taxon>
        <taxon>Metazoa</taxon>
        <taxon>Ecdysozoa</taxon>
        <taxon>Arthropoda</taxon>
        <taxon>Hexapoda</taxon>
        <taxon>Insecta</taxon>
        <taxon>Pterygota</taxon>
        <taxon>Neoptera</taxon>
        <taxon>Polyneoptera</taxon>
        <taxon>Phasmatodea</taxon>
        <taxon>Timematodea</taxon>
        <taxon>Timematoidea</taxon>
        <taxon>Timematidae</taxon>
        <taxon>Timema</taxon>
    </lineage>
</organism>
<name>A0A7R9GTG1_TIMCR</name>
<dbReference type="EMBL" id="OC316940">
    <property type="protein sequence ID" value="CAD7394354.1"/>
    <property type="molecule type" value="Genomic_DNA"/>
</dbReference>